<name>A0A7W4Z0M8_9ACTN</name>
<dbReference type="GO" id="GO:0019239">
    <property type="term" value="F:deaminase activity"/>
    <property type="evidence" value="ECO:0007669"/>
    <property type="project" value="TreeGrafter"/>
</dbReference>
<keyword evidence="3" id="KW-1185">Reference proteome</keyword>
<dbReference type="PANTHER" id="PTHR11803:SF58">
    <property type="entry name" value="PROTEIN HMF1-RELATED"/>
    <property type="match status" value="1"/>
</dbReference>
<proteinExistence type="inferred from homology"/>
<evidence type="ECO:0000256" key="1">
    <source>
        <dbReference type="ARBA" id="ARBA00010552"/>
    </source>
</evidence>
<comment type="caution">
    <text evidence="2">The sequence shown here is derived from an EMBL/GenBank/DDBJ whole genome shotgun (WGS) entry which is preliminary data.</text>
</comment>
<dbReference type="EMBL" id="JACHWR010000001">
    <property type="protein sequence ID" value="MBB3040625.1"/>
    <property type="molecule type" value="Genomic_DNA"/>
</dbReference>
<evidence type="ECO:0000313" key="2">
    <source>
        <dbReference type="EMBL" id="MBB3040625.1"/>
    </source>
</evidence>
<sequence>MSPARGPAPLGAYAQTVVAAGLCFVSGQVPVDRDGNHLPADDLAAQAEQVFANLEACLADQGLTMADVVSITTFLRDIGDGAAVSAVRGRFFGDHRPTSTVVEVSGFLNPAWRLEVQAVAAVREPDQQ</sequence>
<dbReference type="Pfam" id="PF01042">
    <property type="entry name" value="Ribonuc_L-PSP"/>
    <property type="match status" value="1"/>
</dbReference>
<protein>
    <submittedName>
        <fullName evidence="2">Reactive intermediate/imine deaminase</fullName>
    </submittedName>
</protein>
<comment type="similarity">
    <text evidence="1">Belongs to the RutC family.</text>
</comment>
<organism evidence="2 3">
    <name type="scientific">Nocardioides soli</name>
    <dbReference type="NCBI Taxonomy" id="1036020"/>
    <lineage>
        <taxon>Bacteria</taxon>
        <taxon>Bacillati</taxon>
        <taxon>Actinomycetota</taxon>
        <taxon>Actinomycetes</taxon>
        <taxon>Propionibacteriales</taxon>
        <taxon>Nocardioidaceae</taxon>
        <taxon>Nocardioides</taxon>
    </lineage>
</organism>
<dbReference type="Gene3D" id="3.30.1330.40">
    <property type="entry name" value="RutC-like"/>
    <property type="match status" value="1"/>
</dbReference>
<dbReference type="SUPFAM" id="SSF55298">
    <property type="entry name" value="YjgF-like"/>
    <property type="match status" value="1"/>
</dbReference>
<dbReference type="CDD" id="cd00448">
    <property type="entry name" value="YjgF_YER057c_UK114_family"/>
    <property type="match status" value="1"/>
</dbReference>
<dbReference type="RefSeq" id="WP_183590632.1">
    <property type="nucleotide sequence ID" value="NZ_JACHWR010000001.1"/>
</dbReference>
<gene>
    <name evidence="2" type="ORF">FHU40_000426</name>
</gene>
<accession>A0A7W4Z0M8</accession>
<dbReference type="PANTHER" id="PTHR11803">
    <property type="entry name" value="2-IMINOBUTANOATE/2-IMINOPROPANOATE DEAMINASE RIDA"/>
    <property type="match status" value="1"/>
</dbReference>
<dbReference type="GO" id="GO:0005829">
    <property type="term" value="C:cytosol"/>
    <property type="evidence" value="ECO:0007669"/>
    <property type="project" value="TreeGrafter"/>
</dbReference>
<dbReference type="AlphaFoldDB" id="A0A7W4Z0M8"/>
<evidence type="ECO:0000313" key="3">
    <source>
        <dbReference type="Proteomes" id="UP000589626"/>
    </source>
</evidence>
<dbReference type="InterPro" id="IPR035959">
    <property type="entry name" value="RutC-like_sf"/>
</dbReference>
<dbReference type="Proteomes" id="UP000589626">
    <property type="component" value="Unassembled WGS sequence"/>
</dbReference>
<reference evidence="2 3" key="1">
    <citation type="submission" date="2020-08" db="EMBL/GenBank/DDBJ databases">
        <title>Sequencing the genomes of 1000 actinobacteria strains.</title>
        <authorList>
            <person name="Klenk H.-P."/>
        </authorList>
    </citation>
    <scope>NUCLEOTIDE SEQUENCE [LARGE SCALE GENOMIC DNA]</scope>
    <source>
        <strain evidence="2 3">DSM 105498</strain>
    </source>
</reference>
<dbReference type="InterPro" id="IPR006175">
    <property type="entry name" value="YjgF/YER057c/UK114"/>
</dbReference>